<evidence type="ECO:0000313" key="6">
    <source>
        <dbReference type="EMBL" id="QAY71518.1"/>
    </source>
</evidence>
<dbReference type="EMBL" id="CP035493">
    <property type="protein sequence ID" value="QAY71518.1"/>
    <property type="molecule type" value="Genomic_DNA"/>
</dbReference>
<evidence type="ECO:0000259" key="5">
    <source>
        <dbReference type="PROSITE" id="PS50977"/>
    </source>
</evidence>
<dbReference type="KEGG" id="xya:ET471_17005"/>
<accession>A0A4P6FLK8</accession>
<name>A0A4P6FLK8_9MICO</name>
<dbReference type="PROSITE" id="PS50977">
    <property type="entry name" value="HTH_TETR_2"/>
    <property type="match status" value="1"/>
</dbReference>
<evidence type="ECO:0000256" key="3">
    <source>
        <dbReference type="ARBA" id="ARBA00023163"/>
    </source>
</evidence>
<feature type="domain" description="HTH tetR-type" evidence="5">
    <location>
        <begin position="15"/>
        <end position="74"/>
    </location>
</feature>
<dbReference type="OrthoDB" id="3192968at2"/>
<dbReference type="Gene3D" id="1.10.357.10">
    <property type="entry name" value="Tetracycline Repressor, domain 2"/>
    <property type="match status" value="1"/>
</dbReference>
<dbReference type="GO" id="GO:0000976">
    <property type="term" value="F:transcription cis-regulatory region binding"/>
    <property type="evidence" value="ECO:0007669"/>
    <property type="project" value="TreeGrafter"/>
</dbReference>
<keyword evidence="1" id="KW-0805">Transcription regulation</keyword>
<evidence type="ECO:0000256" key="4">
    <source>
        <dbReference type="PROSITE-ProRule" id="PRU00335"/>
    </source>
</evidence>
<dbReference type="SUPFAM" id="SSF46689">
    <property type="entry name" value="Homeodomain-like"/>
    <property type="match status" value="1"/>
</dbReference>
<dbReference type="Pfam" id="PF00440">
    <property type="entry name" value="TetR_N"/>
    <property type="match status" value="1"/>
</dbReference>
<dbReference type="PANTHER" id="PTHR30055">
    <property type="entry name" value="HTH-TYPE TRANSCRIPTIONAL REGULATOR RUTR"/>
    <property type="match status" value="1"/>
</dbReference>
<dbReference type="InterPro" id="IPR009057">
    <property type="entry name" value="Homeodomain-like_sf"/>
</dbReference>
<dbReference type="PANTHER" id="PTHR30055:SF234">
    <property type="entry name" value="HTH-TYPE TRANSCRIPTIONAL REGULATOR BETI"/>
    <property type="match status" value="1"/>
</dbReference>
<dbReference type="InterPro" id="IPR036271">
    <property type="entry name" value="Tet_transcr_reg_TetR-rel_C_sf"/>
</dbReference>
<feature type="DNA-binding region" description="H-T-H motif" evidence="4">
    <location>
        <begin position="37"/>
        <end position="56"/>
    </location>
</feature>
<dbReference type="AlphaFoldDB" id="A0A4P6FLK8"/>
<keyword evidence="3" id="KW-0804">Transcription</keyword>
<evidence type="ECO:0000256" key="1">
    <source>
        <dbReference type="ARBA" id="ARBA00023015"/>
    </source>
</evidence>
<dbReference type="InterPro" id="IPR001647">
    <property type="entry name" value="HTH_TetR"/>
</dbReference>
<dbReference type="GO" id="GO:0003700">
    <property type="term" value="F:DNA-binding transcription factor activity"/>
    <property type="evidence" value="ECO:0007669"/>
    <property type="project" value="TreeGrafter"/>
</dbReference>
<evidence type="ECO:0000313" key="7">
    <source>
        <dbReference type="Proteomes" id="UP000292118"/>
    </source>
</evidence>
<organism evidence="6 7">
    <name type="scientific">Xylanimonas protaetiae</name>
    <dbReference type="NCBI Taxonomy" id="2509457"/>
    <lineage>
        <taxon>Bacteria</taxon>
        <taxon>Bacillati</taxon>
        <taxon>Actinomycetota</taxon>
        <taxon>Actinomycetes</taxon>
        <taxon>Micrococcales</taxon>
        <taxon>Promicromonosporaceae</taxon>
        <taxon>Xylanimonas</taxon>
    </lineage>
</organism>
<keyword evidence="7" id="KW-1185">Reference proteome</keyword>
<dbReference type="InterPro" id="IPR049445">
    <property type="entry name" value="TetR_SbtR-like_C"/>
</dbReference>
<dbReference type="SUPFAM" id="SSF48498">
    <property type="entry name" value="Tetracyclin repressor-like, C-terminal domain"/>
    <property type="match status" value="1"/>
</dbReference>
<dbReference type="InterPro" id="IPR050109">
    <property type="entry name" value="HTH-type_TetR-like_transc_reg"/>
</dbReference>
<dbReference type="Proteomes" id="UP000292118">
    <property type="component" value="Chromosome"/>
</dbReference>
<proteinExistence type="predicted"/>
<dbReference type="RefSeq" id="WP_129190282.1">
    <property type="nucleotide sequence ID" value="NZ_CP035493.1"/>
</dbReference>
<gene>
    <name evidence="6" type="ORF">ET471_17005</name>
</gene>
<evidence type="ECO:0000256" key="2">
    <source>
        <dbReference type="ARBA" id="ARBA00023125"/>
    </source>
</evidence>
<sequence length="205" mass="20993">MSLDDAARPARSDAARNRSRVLAAAAAVFAEVGADASVAQIAERAGVGKATVFRHFAAKEDLLAAIVVDLLDRLTATASRPAGEPGAAMRAFMEAGVEALVQDRAFCDVIGTPSLARGEVWDAIARLTAAVDVLVARAQQAGLVRADATGADVVLLLAGIQQTAAPLLPTQPGLWRRYLQLALDGLRPGAAPLAAAAPALAAGER</sequence>
<dbReference type="PRINTS" id="PR00455">
    <property type="entry name" value="HTHTETR"/>
</dbReference>
<keyword evidence="2 4" id="KW-0238">DNA-binding</keyword>
<protein>
    <submittedName>
        <fullName evidence="6">TetR/AcrR family transcriptional regulator</fullName>
    </submittedName>
</protein>
<reference evidence="6 7" key="1">
    <citation type="submission" date="2019-01" db="EMBL/GenBank/DDBJ databases">
        <title>Genome sequencing of strain FW10M-9.</title>
        <authorList>
            <person name="Heo J."/>
            <person name="Kim S.-J."/>
            <person name="Kim J.-S."/>
            <person name="Hong S.-B."/>
            <person name="Kwon S.-W."/>
        </authorList>
    </citation>
    <scope>NUCLEOTIDE SEQUENCE [LARGE SCALE GENOMIC DNA]</scope>
    <source>
        <strain evidence="6 7">FW10M-9</strain>
    </source>
</reference>
<dbReference type="Pfam" id="PF21597">
    <property type="entry name" value="TetR_C_43"/>
    <property type="match status" value="1"/>
</dbReference>